<reference evidence="1" key="1">
    <citation type="submission" date="2020-10" db="EMBL/GenBank/DDBJ databases">
        <authorList>
            <person name="Castelo-Branco R."/>
            <person name="Eusebio N."/>
            <person name="Adriana R."/>
            <person name="Vieira A."/>
            <person name="Brugerolle De Fraissinette N."/>
            <person name="Rezende De Castro R."/>
            <person name="Schneider M.P."/>
            <person name="Vasconcelos V."/>
            <person name="Leao P.N."/>
        </authorList>
    </citation>
    <scope>NUCLEOTIDE SEQUENCE</scope>
    <source>
        <strain evidence="1">LEGE 06105</strain>
    </source>
</reference>
<dbReference type="EMBL" id="JADEWL010000034">
    <property type="protein sequence ID" value="MBE9213482.1"/>
    <property type="molecule type" value="Genomic_DNA"/>
</dbReference>
<comment type="caution">
    <text evidence="1">The sequence shown here is derived from an EMBL/GenBank/DDBJ whole genome shotgun (WGS) entry which is preliminary data.</text>
</comment>
<dbReference type="InterPro" id="IPR049457">
    <property type="entry name" value="Emfourin"/>
</dbReference>
<name>A0A8J7F256_9CYAN</name>
<protein>
    <submittedName>
        <fullName evidence="1">Uncharacterized protein</fullName>
    </submittedName>
</protein>
<proteinExistence type="predicted"/>
<dbReference type="AlphaFoldDB" id="A0A8J7F256"/>
<dbReference type="Proteomes" id="UP000620559">
    <property type="component" value="Unassembled WGS sequence"/>
</dbReference>
<sequence length="98" mass="11012">MLISLERSGGFTGIGKVITIDTTKIPQHQAEQLPILLESANFFHLPTYIAADSTPNRDRFQYTITVEDEDKQHSITIEESSIPGTLRPLIDWINCNAK</sequence>
<evidence type="ECO:0000313" key="2">
    <source>
        <dbReference type="Proteomes" id="UP000620559"/>
    </source>
</evidence>
<keyword evidence="2" id="KW-1185">Reference proteome</keyword>
<evidence type="ECO:0000313" key="1">
    <source>
        <dbReference type="EMBL" id="MBE9213482.1"/>
    </source>
</evidence>
<accession>A0A8J7F256</accession>
<organism evidence="1 2">
    <name type="scientific">Plectonema cf. radiosum LEGE 06105</name>
    <dbReference type="NCBI Taxonomy" id="945769"/>
    <lineage>
        <taxon>Bacteria</taxon>
        <taxon>Bacillati</taxon>
        <taxon>Cyanobacteriota</taxon>
        <taxon>Cyanophyceae</taxon>
        <taxon>Oscillatoriophycideae</taxon>
        <taxon>Oscillatoriales</taxon>
        <taxon>Microcoleaceae</taxon>
        <taxon>Plectonema</taxon>
    </lineage>
</organism>
<gene>
    <name evidence="1" type="ORF">IQ247_12520</name>
</gene>
<dbReference type="Pfam" id="PF20242">
    <property type="entry name" value="Emfourin"/>
    <property type="match status" value="1"/>
</dbReference>
<dbReference type="RefSeq" id="WP_193920432.1">
    <property type="nucleotide sequence ID" value="NZ_JADEWL010000034.1"/>
</dbReference>